<keyword evidence="4 9" id="KW-0863">Zinc-finger</keyword>
<evidence type="ECO:0000256" key="10">
    <source>
        <dbReference type="SAM" id="MobiDB-lite"/>
    </source>
</evidence>
<feature type="binding site" evidence="8">
    <location>
        <position position="195"/>
    </location>
    <ligand>
        <name>Zn(2+)</name>
        <dbReference type="ChEBI" id="CHEBI:29105"/>
        <label>1</label>
    </ligand>
</feature>
<feature type="region of interest" description="Disordered" evidence="10">
    <location>
        <begin position="63"/>
        <end position="158"/>
    </location>
</feature>
<feature type="binding site" evidence="8">
    <location>
        <position position="208"/>
    </location>
    <ligand>
        <name>Zn(2+)</name>
        <dbReference type="ChEBI" id="CHEBI:29105"/>
        <label>2</label>
    </ligand>
</feature>
<feature type="binding site" evidence="8">
    <location>
        <position position="181"/>
    </location>
    <ligand>
        <name>Zn(2+)</name>
        <dbReference type="ChEBI" id="CHEBI:29105"/>
        <label>2</label>
    </ligand>
</feature>
<feature type="binding site" evidence="8">
    <location>
        <position position="211"/>
    </location>
    <ligand>
        <name>Zn(2+)</name>
        <dbReference type="ChEBI" id="CHEBI:29105"/>
        <label>2</label>
    </ligand>
</feature>
<protein>
    <recommendedName>
        <fullName evidence="11">PHD-type domain-containing protein</fullName>
    </recommendedName>
</protein>
<dbReference type="PROSITE" id="PS50016">
    <property type="entry name" value="ZF_PHD_2"/>
    <property type="match status" value="1"/>
</dbReference>
<dbReference type="Proteomes" id="UP001608902">
    <property type="component" value="Unassembled WGS sequence"/>
</dbReference>
<dbReference type="GO" id="GO:0008270">
    <property type="term" value="F:zinc ion binding"/>
    <property type="evidence" value="ECO:0007669"/>
    <property type="project" value="UniProtKB-KW"/>
</dbReference>
<gene>
    <name evidence="12" type="ORF">AB6A40_011125</name>
</gene>
<feature type="site" description="Histone H3K4me3 binding" evidence="7">
    <location>
        <position position="178"/>
    </location>
</feature>
<feature type="binding site" evidence="8">
    <location>
        <position position="170"/>
    </location>
    <ligand>
        <name>Zn(2+)</name>
        <dbReference type="ChEBI" id="CHEBI:29105"/>
        <label>1</label>
    </ligand>
</feature>
<feature type="compositionally biased region" description="Basic residues" evidence="10">
    <location>
        <begin position="137"/>
        <end position="153"/>
    </location>
</feature>
<accession>A0ABD6F2F4</accession>
<dbReference type="Gene3D" id="3.30.40.10">
    <property type="entry name" value="Zinc/RING finger domain, C3HC4 (zinc finger)"/>
    <property type="match status" value="1"/>
</dbReference>
<dbReference type="InterPro" id="IPR028651">
    <property type="entry name" value="ING_fam"/>
</dbReference>
<feature type="site" description="Histone H3K4me3 binding" evidence="7">
    <location>
        <position position="190"/>
    </location>
</feature>
<dbReference type="InterPro" id="IPR019787">
    <property type="entry name" value="Znf_PHD-finger"/>
</dbReference>
<evidence type="ECO:0000256" key="3">
    <source>
        <dbReference type="ARBA" id="ARBA00022723"/>
    </source>
</evidence>
<keyword evidence="13" id="KW-1185">Reference proteome</keyword>
<feature type="binding site" evidence="8">
    <location>
        <position position="168"/>
    </location>
    <ligand>
        <name>Zn(2+)</name>
        <dbReference type="ChEBI" id="CHEBI:29105"/>
        <label>1</label>
    </ligand>
</feature>
<dbReference type="PROSITE" id="PS01359">
    <property type="entry name" value="ZF_PHD_1"/>
    <property type="match status" value="1"/>
</dbReference>
<dbReference type="InterPro" id="IPR011011">
    <property type="entry name" value="Znf_FYVE_PHD"/>
</dbReference>
<feature type="site" description="Histone H3K4me3 binding" evidence="7">
    <location>
        <position position="182"/>
    </location>
</feature>
<feature type="domain" description="PHD-type" evidence="11">
    <location>
        <begin position="165"/>
        <end position="214"/>
    </location>
</feature>
<comment type="subcellular location">
    <subcellularLocation>
        <location evidence="1">Nucleus</location>
    </subcellularLocation>
</comment>
<dbReference type="InterPro" id="IPR019786">
    <property type="entry name" value="Zinc_finger_PHD-type_CS"/>
</dbReference>
<dbReference type="PANTHER" id="PTHR10333:SF89">
    <property type="entry name" value="INHIBITOR OF GROWTH PROTEIN"/>
    <property type="match status" value="1"/>
</dbReference>
<evidence type="ECO:0000256" key="9">
    <source>
        <dbReference type="PROSITE-ProRule" id="PRU00146"/>
    </source>
</evidence>
<dbReference type="FunFam" id="3.30.40.10:FF:000021">
    <property type="entry name" value="Inhibitor of growth 2b"/>
    <property type="match status" value="1"/>
</dbReference>
<reference evidence="12 13" key="1">
    <citation type="submission" date="2024-08" db="EMBL/GenBank/DDBJ databases">
        <title>Gnathostoma spinigerum genome.</title>
        <authorList>
            <person name="Gonzalez-Bertolin B."/>
            <person name="Monzon S."/>
            <person name="Zaballos A."/>
            <person name="Jimenez P."/>
            <person name="Dekumyoy P."/>
            <person name="Varona S."/>
            <person name="Cuesta I."/>
            <person name="Sumanam S."/>
            <person name="Adisakwattana P."/>
            <person name="Gasser R.B."/>
            <person name="Hernandez-Gonzalez A."/>
            <person name="Young N.D."/>
            <person name="Perteguer M.J."/>
        </authorList>
    </citation>
    <scope>NUCLEOTIDE SEQUENCE [LARGE SCALE GENOMIC DNA]</scope>
    <source>
        <strain evidence="12">AL3</strain>
        <tissue evidence="12">Liver</tissue>
    </source>
</reference>
<evidence type="ECO:0000256" key="4">
    <source>
        <dbReference type="ARBA" id="ARBA00022771"/>
    </source>
</evidence>
<dbReference type="AlphaFoldDB" id="A0ABD6F2F4"/>
<feature type="binding site" evidence="8">
    <location>
        <position position="186"/>
    </location>
    <ligand>
        <name>Zn(2+)</name>
        <dbReference type="ChEBI" id="CHEBI:29105"/>
        <label>2</label>
    </ligand>
</feature>
<name>A0ABD6F2F4_9BILA</name>
<organism evidence="12 13">
    <name type="scientific">Gnathostoma spinigerum</name>
    <dbReference type="NCBI Taxonomy" id="75299"/>
    <lineage>
        <taxon>Eukaryota</taxon>
        <taxon>Metazoa</taxon>
        <taxon>Ecdysozoa</taxon>
        <taxon>Nematoda</taxon>
        <taxon>Chromadorea</taxon>
        <taxon>Rhabditida</taxon>
        <taxon>Spirurina</taxon>
        <taxon>Gnathostomatomorpha</taxon>
        <taxon>Gnathostomatoidea</taxon>
        <taxon>Gnathostomatidae</taxon>
        <taxon>Gnathostoma</taxon>
    </lineage>
</organism>
<evidence type="ECO:0000259" key="11">
    <source>
        <dbReference type="PROSITE" id="PS50016"/>
    </source>
</evidence>
<proteinExistence type="inferred from homology"/>
<dbReference type="EMBL" id="JBGFUD010017428">
    <property type="protein sequence ID" value="MFH4984416.1"/>
    <property type="molecule type" value="Genomic_DNA"/>
</dbReference>
<keyword evidence="5 8" id="KW-0862">Zinc</keyword>
<evidence type="ECO:0000313" key="12">
    <source>
        <dbReference type="EMBL" id="MFH4984416.1"/>
    </source>
</evidence>
<dbReference type="SUPFAM" id="SSF57903">
    <property type="entry name" value="FYVE/PHD zinc finger"/>
    <property type="match status" value="1"/>
</dbReference>
<sequence length="226" mass="25722">MVDCMQGMSHMESVLSDEEMNGEETNHILDEIESCLALAQEITNWKMNNLVSLHQKLMQYSSPIKKPQNDKPVVAKVKTKVKKVTSSNVKEKIRRSERQSPALTKPANKDEVRLSTPRQRRKGNKEGDCYSNEFSSSKKRPSGRPSKSSRKKQASTTPLNLTNEPTYCLCDQVSFGEMIGCDNEKCAIEWFHFECVQLKVKPKGKWYCPACRGDRTNVCRSNINSK</sequence>
<dbReference type="InterPro" id="IPR013083">
    <property type="entry name" value="Znf_RING/FYVE/PHD"/>
</dbReference>
<feature type="compositionally biased region" description="Basic and acidic residues" evidence="10">
    <location>
        <begin position="89"/>
        <end position="98"/>
    </location>
</feature>
<evidence type="ECO:0000256" key="2">
    <source>
        <dbReference type="ARBA" id="ARBA00010210"/>
    </source>
</evidence>
<evidence type="ECO:0000256" key="1">
    <source>
        <dbReference type="ARBA" id="ARBA00004123"/>
    </source>
</evidence>
<dbReference type="PANTHER" id="PTHR10333">
    <property type="entry name" value="INHIBITOR OF GROWTH PROTEIN"/>
    <property type="match status" value="1"/>
</dbReference>
<dbReference type="InterPro" id="IPR001965">
    <property type="entry name" value="Znf_PHD"/>
</dbReference>
<evidence type="ECO:0000256" key="6">
    <source>
        <dbReference type="ARBA" id="ARBA00023242"/>
    </source>
</evidence>
<dbReference type="GO" id="GO:0005634">
    <property type="term" value="C:nucleus"/>
    <property type="evidence" value="ECO:0007669"/>
    <property type="project" value="UniProtKB-SubCell"/>
</dbReference>
<dbReference type="InterPro" id="IPR028643">
    <property type="entry name" value="ING1_PHD_Znf"/>
</dbReference>
<evidence type="ECO:0000313" key="13">
    <source>
        <dbReference type="Proteomes" id="UP001608902"/>
    </source>
</evidence>
<dbReference type="SMART" id="SM00249">
    <property type="entry name" value="PHD"/>
    <property type="match status" value="1"/>
</dbReference>
<evidence type="ECO:0000256" key="5">
    <source>
        <dbReference type="ARBA" id="ARBA00022833"/>
    </source>
</evidence>
<comment type="similarity">
    <text evidence="2">Belongs to the ING family.</text>
</comment>
<dbReference type="CDD" id="cd15584">
    <property type="entry name" value="PHD_ING1_2"/>
    <property type="match status" value="1"/>
</dbReference>
<feature type="site" description="Histone H3K4me3 binding" evidence="7">
    <location>
        <position position="167"/>
    </location>
</feature>
<evidence type="ECO:0000256" key="8">
    <source>
        <dbReference type="PIRSR" id="PIRSR628651-51"/>
    </source>
</evidence>
<keyword evidence="6" id="KW-0539">Nucleus</keyword>
<evidence type="ECO:0000256" key="7">
    <source>
        <dbReference type="PIRSR" id="PIRSR628651-50"/>
    </source>
</evidence>
<keyword evidence="3 8" id="KW-0479">Metal-binding</keyword>
<feature type="binding site" evidence="8">
    <location>
        <position position="192"/>
    </location>
    <ligand>
        <name>Zn(2+)</name>
        <dbReference type="ChEBI" id="CHEBI:29105"/>
        <label>1</label>
    </ligand>
</feature>
<comment type="caution">
    <text evidence="12">The sequence shown here is derived from an EMBL/GenBank/DDBJ whole genome shotgun (WGS) entry which is preliminary data.</text>
</comment>